<dbReference type="InterPro" id="IPR002067">
    <property type="entry name" value="MCP"/>
</dbReference>
<dbReference type="EMBL" id="UYSG01011307">
    <property type="protein sequence ID" value="VDL61895.1"/>
    <property type="molecule type" value="Genomic_DNA"/>
</dbReference>
<keyword evidence="4" id="KW-0410">Iron transport</keyword>
<keyword evidence="7" id="KW-1133">Transmembrane helix</keyword>
<feature type="repeat" description="Solcar" evidence="14">
    <location>
        <begin position="110"/>
        <end position="194"/>
    </location>
</feature>
<comment type="function">
    <text evidence="10">Mitochondrial iron transporter that specifically mediates iron uptake in developing erythroid cells, thereby playing an essential role in heme biosynthesis.</text>
</comment>
<feature type="repeat" description="Solcar" evidence="14">
    <location>
        <begin position="232"/>
        <end position="321"/>
    </location>
</feature>
<dbReference type="GO" id="GO:0048250">
    <property type="term" value="P:iron import into the mitochondrion"/>
    <property type="evidence" value="ECO:0007669"/>
    <property type="project" value="TreeGrafter"/>
</dbReference>
<organism evidence="18">
    <name type="scientific">Hymenolepis diminuta</name>
    <name type="common">Rat tapeworm</name>
    <dbReference type="NCBI Taxonomy" id="6216"/>
    <lineage>
        <taxon>Eukaryota</taxon>
        <taxon>Metazoa</taxon>
        <taxon>Spiralia</taxon>
        <taxon>Lophotrochozoa</taxon>
        <taxon>Platyhelminthes</taxon>
        <taxon>Cestoda</taxon>
        <taxon>Eucestoda</taxon>
        <taxon>Cyclophyllidea</taxon>
        <taxon>Hymenolepididae</taxon>
        <taxon>Hymenolepis</taxon>
    </lineage>
</organism>
<dbReference type="OrthoDB" id="43906at2759"/>
<gene>
    <name evidence="16" type="ORF">HDID_LOCUS9514</name>
</gene>
<dbReference type="PROSITE" id="PS50920">
    <property type="entry name" value="SOLCAR"/>
    <property type="match status" value="3"/>
</dbReference>
<sequence>MKDYEELPESATTAQHMAAGTCAGILEHCIIYPVDIIKTRTQCLRASKNVFSLGLFKQLKNLVFKEGFRQSFRGVDVVIMGAGPAHALYFGIYEHVKKKLESHVHTDSAYNHFAHAISGSCATLAHDAIMTPADAIKQRMQVISDPRSTSFKCFRTVVKSTGLSTLYRAYFTQLALNVPFQCVHFVTYEFLQHKLNPDRQYNPWTHIVSGGIAGGTAAAITTPMDDIVDGKLTAVPANDSPIVGNKISVTVPSKAVTTTATVVLKNSSLDKEEIRGLFGAAQAVLETQGFLGLFRGMKARIVAILPGTAISWSIYEYFKWMLSRRNANGVPKNLEQETDTWA</sequence>
<dbReference type="Gene3D" id="1.50.40.10">
    <property type="entry name" value="Mitochondrial carrier domain"/>
    <property type="match status" value="2"/>
</dbReference>
<keyword evidence="5 14" id="KW-0812">Transmembrane</keyword>
<keyword evidence="6" id="KW-0677">Repeat</keyword>
<dbReference type="SUPFAM" id="SSF103506">
    <property type="entry name" value="Mitochondrial carrier"/>
    <property type="match status" value="1"/>
</dbReference>
<comment type="subcellular location">
    <subcellularLocation>
        <location evidence="1">Mitochondrion membrane</location>
        <topology evidence="1">Multi-pass membrane protein</topology>
    </subcellularLocation>
</comment>
<feature type="repeat" description="Solcar" evidence="14">
    <location>
        <begin position="11"/>
        <end position="99"/>
    </location>
</feature>
<evidence type="ECO:0000256" key="2">
    <source>
        <dbReference type="ARBA" id="ARBA00006375"/>
    </source>
</evidence>
<evidence type="ECO:0000256" key="4">
    <source>
        <dbReference type="ARBA" id="ARBA00022496"/>
    </source>
</evidence>
<dbReference type="Proteomes" id="UP000274504">
    <property type="component" value="Unassembled WGS sequence"/>
</dbReference>
<evidence type="ECO:0000313" key="17">
    <source>
        <dbReference type="Proteomes" id="UP000274504"/>
    </source>
</evidence>
<evidence type="ECO:0000256" key="10">
    <source>
        <dbReference type="ARBA" id="ARBA00037061"/>
    </source>
</evidence>
<dbReference type="InterPro" id="IPR023395">
    <property type="entry name" value="MCP_dom_sf"/>
</dbReference>
<evidence type="ECO:0000256" key="15">
    <source>
        <dbReference type="RuleBase" id="RU000488"/>
    </source>
</evidence>
<keyword evidence="3 15" id="KW-0813">Transport</keyword>
<dbReference type="PANTHER" id="PTHR45758:SF4">
    <property type="entry name" value="MITOFERRIN-1"/>
    <property type="match status" value="1"/>
</dbReference>
<evidence type="ECO:0000256" key="8">
    <source>
        <dbReference type="ARBA" id="ARBA00023128"/>
    </source>
</evidence>
<keyword evidence="4" id="KW-0408">Iron</keyword>
<evidence type="ECO:0000256" key="1">
    <source>
        <dbReference type="ARBA" id="ARBA00004225"/>
    </source>
</evidence>
<dbReference type="PRINTS" id="PR00926">
    <property type="entry name" value="MITOCARRIER"/>
</dbReference>
<reference evidence="18" key="1">
    <citation type="submission" date="2016-04" db="UniProtKB">
        <authorList>
            <consortium name="WormBaseParasite"/>
        </authorList>
    </citation>
    <scope>IDENTIFICATION</scope>
</reference>
<dbReference type="STRING" id="6216.A0A158QFU6"/>
<evidence type="ECO:0000256" key="6">
    <source>
        <dbReference type="ARBA" id="ARBA00022737"/>
    </source>
</evidence>
<evidence type="ECO:0000256" key="14">
    <source>
        <dbReference type="PROSITE-ProRule" id="PRU00282"/>
    </source>
</evidence>
<dbReference type="PANTHER" id="PTHR45758">
    <property type="entry name" value="MITOFERRIN-1-RELATED"/>
    <property type="match status" value="1"/>
</dbReference>
<name>A0A158QFU6_HYMDI</name>
<evidence type="ECO:0000313" key="18">
    <source>
        <dbReference type="WBParaSite" id="HDID_0000951601-mRNA-1"/>
    </source>
</evidence>
<evidence type="ECO:0000256" key="12">
    <source>
        <dbReference type="ARBA" id="ARBA00041873"/>
    </source>
</evidence>
<proteinExistence type="inferred from homology"/>
<evidence type="ECO:0000256" key="11">
    <source>
        <dbReference type="ARBA" id="ARBA00040418"/>
    </source>
</evidence>
<evidence type="ECO:0000313" key="16">
    <source>
        <dbReference type="EMBL" id="VDL61895.1"/>
    </source>
</evidence>
<accession>A0A158QFU6</accession>
<keyword evidence="8" id="KW-0496">Mitochondrion</keyword>
<evidence type="ECO:0000256" key="7">
    <source>
        <dbReference type="ARBA" id="ARBA00022989"/>
    </source>
</evidence>
<evidence type="ECO:0000256" key="13">
    <source>
        <dbReference type="ARBA" id="ARBA00041894"/>
    </source>
</evidence>
<dbReference type="InterPro" id="IPR018108">
    <property type="entry name" value="MCP_transmembrane"/>
</dbReference>
<comment type="similarity">
    <text evidence="2 15">Belongs to the mitochondrial carrier (TC 2.A.29) family.</text>
</comment>
<dbReference type="GO" id="GO:0031966">
    <property type="term" value="C:mitochondrial membrane"/>
    <property type="evidence" value="ECO:0007669"/>
    <property type="project" value="UniProtKB-SubCell"/>
</dbReference>
<reference evidence="16 17" key="2">
    <citation type="submission" date="2018-11" db="EMBL/GenBank/DDBJ databases">
        <authorList>
            <consortium name="Pathogen Informatics"/>
        </authorList>
    </citation>
    <scope>NUCLEOTIDE SEQUENCE [LARGE SCALE GENOMIC DNA]</scope>
</reference>
<keyword evidence="4" id="KW-0406">Ion transport</keyword>
<dbReference type="FunFam" id="1.50.40.10:FF:000029">
    <property type="entry name" value="Solute carrier family 25 member 28"/>
    <property type="match status" value="1"/>
</dbReference>
<evidence type="ECO:0000256" key="3">
    <source>
        <dbReference type="ARBA" id="ARBA00022448"/>
    </source>
</evidence>
<dbReference type="GO" id="GO:0015093">
    <property type="term" value="F:ferrous iron transmembrane transporter activity"/>
    <property type="evidence" value="ECO:0007669"/>
    <property type="project" value="TreeGrafter"/>
</dbReference>
<evidence type="ECO:0000256" key="9">
    <source>
        <dbReference type="ARBA" id="ARBA00023136"/>
    </source>
</evidence>
<dbReference type="Pfam" id="PF00153">
    <property type="entry name" value="Mito_carr"/>
    <property type="match status" value="3"/>
</dbReference>
<protein>
    <recommendedName>
        <fullName evidence="11">Mitoferrin-1</fullName>
    </recommendedName>
    <alternativeName>
        <fullName evidence="12">Mitochondrial iron transporter 1</fullName>
    </alternativeName>
    <alternativeName>
        <fullName evidence="13">Solute carrier family 25 member 37</fullName>
    </alternativeName>
</protein>
<dbReference type="AlphaFoldDB" id="A0A158QFU6"/>
<keyword evidence="9 14" id="KW-0472">Membrane</keyword>
<evidence type="ECO:0000256" key="5">
    <source>
        <dbReference type="ARBA" id="ARBA00022692"/>
    </source>
</evidence>
<dbReference type="WBParaSite" id="HDID_0000951601-mRNA-1">
    <property type="protein sequence ID" value="HDID_0000951601-mRNA-1"/>
    <property type="gene ID" value="HDID_0000951601"/>
</dbReference>